<evidence type="ECO:0000256" key="1">
    <source>
        <dbReference type="SAM" id="MobiDB-lite"/>
    </source>
</evidence>
<dbReference type="RefSeq" id="WP_193735271.1">
    <property type="nucleotide sequence ID" value="NZ_CP063304.1"/>
</dbReference>
<protein>
    <submittedName>
        <fullName evidence="2">Bacteriophage Gp15 family protein</fullName>
    </submittedName>
</protein>
<dbReference type="Pfam" id="PF06854">
    <property type="entry name" value="Phage_Gp15"/>
    <property type="match status" value="1"/>
</dbReference>
<proteinExistence type="predicted"/>
<evidence type="ECO:0000313" key="3">
    <source>
        <dbReference type="Proteomes" id="UP000593601"/>
    </source>
</evidence>
<dbReference type="Proteomes" id="UP000593601">
    <property type="component" value="Chromosome"/>
</dbReference>
<dbReference type="EMBL" id="CP063304">
    <property type="protein sequence ID" value="QOV18911.1"/>
    <property type="molecule type" value="Genomic_DNA"/>
</dbReference>
<evidence type="ECO:0000313" key="2">
    <source>
        <dbReference type="EMBL" id="QOV18911.1"/>
    </source>
</evidence>
<dbReference type="AlphaFoldDB" id="A0A7M2RFY4"/>
<accession>A0A7M2RFY4</accession>
<organism evidence="2 3">
    <name type="scientific">Blautia liquoris</name>
    <dbReference type="NCBI Taxonomy" id="2779518"/>
    <lineage>
        <taxon>Bacteria</taxon>
        <taxon>Bacillati</taxon>
        <taxon>Bacillota</taxon>
        <taxon>Clostridia</taxon>
        <taxon>Lachnospirales</taxon>
        <taxon>Lachnospiraceae</taxon>
        <taxon>Blautia</taxon>
    </lineage>
</organism>
<dbReference type="InterPro" id="IPR009660">
    <property type="entry name" value="Phage_A500_Gp15"/>
</dbReference>
<sequence length="219" mass="25717">MNLLVDALPKTVDVDGIEYPIRTDFRVSVLFEMMMRDDELSDTEKIINALQLYYSRIPKDPMQAIDKILWFYRCGKDLSKKNTENTINMSEDSKEDREGASDEDNDTSAVQQIYSFDYDDEYIYAAFMEQYGIDLQDVQHLHWWKFHALFKSLKEDCEFVKIMGYRSIKVTGKMSKEQRQFYTKMKKIHALPVSDQEQRESDELVNALMNGGDLSDVLH</sequence>
<gene>
    <name evidence="2" type="ORF">INP51_13090</name>
</gene>
<feature type="region of interest" description="Disordered" evidence="1">
    <location>
        <begin position="83"/>
        <end position="106"/>
    </location>
</feature>
<dbReference type="KEGG" id="bliq:INP51_13090"/>
<feature type="compositionally biased region" description="Basic and acidic residues" evidence="1">
    <location>
        <begin position="91"/>
        <end position="100"/>
    </location>
</feature>
<keyword evidence="3" id="KW-1185">Reference proteome</keyword>
<name>A0A7M2RFY4_9FIRM</name>
<reference evidence="2 3" key="1">
    <citation type="submission" date="2020-10" db="EMBL/GenBank/DDBJ databases">
        <title>Blautia liquoris sp.nov., isolated from the mud in a fermentation cellar used for the production of Chinese strong-flavoured liquor.</title>
        <authorList>
            <person name="Lu L."/>
        </authorList>
    </citation>
    <scope>NUCLEOTIDE SEQUENCE [LARGE SCALE GENOMIC DNA]</scope>
    <source>
        <strain evidence="2 3">LZLJ-3</strain>
    </source>
</reference>